<name>A0A4R3JU32_9PROT</name>
<keyword evidence="2" id="KW-0732">Signal</keyword>
<proteinExistence type="predicted"/>
<dbReference type="EMBL" id="SLZY01000011">
    <property type="protein sequence ID" value="TCS71166.1"/>
    <property type="molecule type" value="Genomic_DNA"/>
</dbReference>
<evidence type="ECO:0000313" key="3">
    <source>
        <dbReference type="EMBL" id="TCS71166.1"/>
    </source>
</evidence>
<evidence type="ECO:0000256" key="2">
    <source>
        <dbReference type="SAM" id="SignalP"/>
    </source>
</evidence>
<feature type="compositionally biased region" description="Polar residues" evidence="1">
    <location>
        <begin position="96"/>
        <end position="109"/>
    </location>
</feature>
<feature type="compositionally biased region" description="Basic and acidic residues" evidence="1">
    <location>
        <begin position="75"/>
        <end position="95"/>
    </location>
</feature>
<dbReference type="AlphaFoldDB" id="A0A4R3JU32"/>
<reference evidence="3 4" key="1">
    <citation type="submission" date="2019-03" db="EMBL/GenBank/DDBJ databases">
        <title>Genomic Encyclopedia of Type Strains, Phase IV (KMG-IV): sequencing the most valuable type-strain genomes for metagenomic binning, comparative biology and taxonomic classification.</title>
        <authorList>
            <person name="Goeker M."/>
        </authorList>
    </citation>
    <scope>NUCLEOTIDE SEQUENCE [LARGE SCALE GENOMIC DNA]</scope>
    <source>
        <strain evidence="3 4">DSM 103923</strain>
    </source>
</reference>
<evidence type="ECO:0008006" key="5">
    <source>
        <dbReference type="Google" id="ProtNLM"/>
    </source>
</evidence>
<feature type="signal peptide" evidence="2">
    <location>
        <begin position="1"/>
        <end position="19"/>
    </location>
</feature>
<evidence type="ECO:0000256" key="1">
    <source>
        <dbReference type="SAM" id="MobiDB-lite"/>
    </source>
</evidence>
<accession>A0A4R3JU32</accession>
<keyword evidence="4" id="KW-1185">Reference proteome</keyword>
<protein>
    <recommendedName>
        <fullName evidence="5">UrcA family protein</fullName>
    </recommendedName>
</protein>
<organism evidence="3 4">
    <name type="scientific">Sulfuritortus calidifontis</name>
    <dbReference type="NCBI Taxonomy" id="1914471"/>
    <lineage>
        <taxon>Bacteria</taxon>
        <taxon>Pseudomonadati</taxon>
        <taxon>Pseudomonadota</taxon>
        <taxon>Betaproteobacteria</taxon>
        <taxon>Nitrosomonadales</taxon>
        <taxon>Thiobacillaceae</taxon>
        <taxon>Sulfuritortus</taxon>
    </lineage>
</organism>
<feature type="region of interest" description="Disordered" evidence="1">
    <location>
        <begin position="75"/>
        <end position="109"/>
    </location>
</feature>
<dbReference type="RefSeq" id="WP_126461678.1">
    <property type="nucleotide sequence ID" value="NZ_AP018721.1"/>
</dbReference>
<evidence type="ECO:0000313" key="4">
    <source>
        <dbReference type="Proteomes" id="UP000295135"/>
    </source>
</evidence>
<dbReference type="OrthoDB" id="10007405at2"/>
<comment type="caution">
    <text evidence="3">The sequence shown here is derived from an EMBL/GenBank/DDBJ whole genome shotgun (WGS) entry which is preliminary data.</text>
</comment>
<dbReference type="Proteomes" id="UP000295135">
    <property type="component" value="Unassembled WGS sequence"/>
</dbReference>
<gene>
    <name evidence="3" type="ORF">EDC61_11145</name>
</gene>
<sequence>MKQALLSLILICLSGLAAAAPAGEAQTPMLDKLKAIESDSHRSRIRILEEADRCIEAANTAQAYRDCERKEKQAREHLREELRPRHQALRQEARQWRQSRQTEGMSTKP</sequence>
<feature type="chain" id="PRO_5020342300" description="UrcA family protein" evidence="2">
    <location>
        <begin position="20"/>
        <end position="109"/>
    </location>
</feature>